<evidence type="ECO:0000313" key="1">
    <source>
        <dbReference type="EMBL" id="KAJ1089818.1"/>
    </source>
</evidence>
<evidence type="ECO:0000313" key="2">
    <source>
        <dbReference type="Proteomes" id="UP001066276"/>
    </source>
</evidence>
<dbReference type="EMBL" id="JANPWB010000015">
    <property type="protein sequence ID" value="KAJ1089818.1"/>
    <property type="molecule type" value="Genomic_DNA"/>
</dbReference>
<dbReference type="AlphaFoldDB" id="A0AAV7LLM7"/>
<protein>
    <submittedName>
        <fullName evidence="1">Uncharacterized protein</fullName>
    </submittedName>
</protein>
<dbReference type="Proteomes" id="UP001066276">
    <property type="component" value="Chromosome 11"/>
</dbReference>
<accession>A0AAV7LLM7</accession>
<keyword evidence="2" id="KW-1185">Reference proteome</keyword>
<sequence>MVHWDIDVETLRGEWRRNRVCGAVWSSQSAAVHLGSHVGLYLAVRGLYLDLDPRHWPLAFDSLTLDPELAVSSVFGSQAPDSSSYCQRGPLEGRWSIGFGFGTALTHGGASWPAEHIAQALIRCWGNHLAGLEQRDGLKLLEASIWA</sequence>
<name>A0AAV7LLM7_PLEWA</name>
<proteinExistence type="predicted"/>
<comment type="caution">
    <text evidence="1">The sequence shown here is derived from an EMBL/GenBank/DDBJ whole genome shotgun (WGS) entry which is preliminary data.</text>
</comment>
<organism evidence="1 2">
    <name type="scientific">Pleurodeles waltl</name>
    <name type="common">Iberian ribbed newt</name>
    <dbReference type="NCBI Taxonomy" id="8319"/>
    <lineage>
        <taxon>Eukaryota</taxon>
        <taxon>Metazoa</taxon>
        <taxon>Chordata</taxon>
        <taxon>Craniata</taxon>
        <taxon>Vertebrata</taxon>
        <taxon>Euteleostomi</taxon>
        <taxon>Amphibia</taxon>
        <taxon>Batrachia</taxon>
        <taxon>Caudata</taxon>
        <taxon>Salamandroidea</taxon>
        <taxon>Salamandridae</taxon>
        <taxon>Pleurodelinae</taxon>
        <taxon>Pleurodeles</taxon>
    </lineage>
</organism>
<gene>
    <name evidence="1" type="ORF">NDU88_002962</name>
</gene>
<reference evidence="1" key="1">
    <citation type="journal article" date="2022" name="bioRxiv">
        <title>Sequencing and chromosome-scale assembly of the giantPleurodeles waltlgenome.</title>
        <authorList>
            <person name="Brown T."/>
            <person name="Elewa A."/>
            <person name="Iarovenko S."/>
            <person name="Subramanian E."/>
            <person name="Araus A.J."/>
            <person name="Petzold A."/>
            <person name="Susuki M."/>
            <person name="Suzuki K.-i.T."/>
            <person name="Hayashi T."/>
            <person name="Toyoda A."/>
            <person name="Oliveira C."/>
            <person name="Osipova E."/>
            <person name="Leigh N.D."/>
            <person name="Simon A."/>
            <person name="Yun M.H."/>
        </authorList>
    </citation>
    <scope>NUCLEOTIDE SEQUENCE</scope>
    <source>
        <strain evidence="1">20211129_DDA</strain>
        <tissue evidence="1">Liver</tissue>
    </source>
</reference>